<evidence type="ECO:0000259" key="2">
    <source>
        <dbReference type="Pfam" id="PF12697"/>
    </source>
</evidence>
<dbReference type="InterPro" id="IPR029058">
    <property type="entry name" value="AB_hydrolase_fold"/>
</dbReference>
<evidence type="ECO:0000256" key="1">
    <source>
        <dbReference type="ARBA" id="ARBA00022801"/>
    </source>
</evidence>
<dbReference type="PRINTS" id="PR00111">
    <property type="entry name" value="ABHYDROLASE"/>
</dbReference>
<reference evidence="3 4" key="1">
    <citation type="submission" date="2020-07" db="EMBL/GenBank/DDBJ databases">
        <title>Genomic Encyclopedia of Type Strains, Phase IV (KMG-IV): sequencing the most valuable type-strain genomes for metagenomic binning, comparative biology and taxonomic classification.</title>
        <authorList>
            <person name="Goeker M."/>
        </authorList>
    </citation>
    <scope>NUCLEOTIDE SEQUENCE [LARGE SCALE GENOMIC DNA]</scope>
    <source>
        <strain evidence="3 4">DSM 25220</strain>
    </source>
</reference>
<accession>A0A7V9YXI9</accession>
<protein>
    <submittedName>
        <fullName evidence="3">Pimeloyl-[acyl-carrier protein] methyl ester esterase</fullName>
        <ecNumber evidence="3">3.1.1.85</ecNumber>
    </submittedName>
</protein>
<dbReference type="GO" id="GO:0016020">
    <property type="term" value="C:membrane"/>
    <property type="evidence" value="ECO:0007669"/>
    <property type="project" value="TreeGrafter"/>
</dbReference>
<feature type="domain" description="AB hydrolase-1" evidence="2">
    <location>
        <begin position="7"/>
        <end position="231"/>
    </location>
</feature>
<comment type="caution">
    <text evidence="3">The sequence shown here is derived from an EMBL/GenBank/DDBJ whole genome shotgun (WGS) entry which is preliminary data.</text>
</comment>
<dbReference type="InterPro" id="IPR050266">
    <property type="entry name" value="AB_hydrolase_sf"/>
</dbReference>
<gene>
    <name evidence="3" type="ORF">HNQ85_000545</name>
</gene>
<dbReference type="EC" id="3.1.1.85" evidence="3"/>
<dbReference type="PANTHER" id="PTHR43798:SF31">
    <property type="entry name" value="AB HYDROLASE SUPERFAMILY PROTEIN YCLE"/>
    <property type="match status" value="1"/>
</dbReference>
<dbReference type="Pfam" id="PF12697">
    <property type="entry name" value="Abhydrolase_6"/>
    <property type="match status" value="1"/>
</dbReference>
<dbReference type="Gene3D" id="3.40.50.1820">
    <property type="entry name" value="alpha/beta hydrolase"/>
    <property type="match status" value="1"/>
</dbReference>
<evidence type="ECO:0000313" key="3">
    <source>
        <dbReference type="EMBL" id="MBA2870287.1"/>
    </source>
</evidence>
<dbReference type="GO" id="GO:0090499">
    <property type="term" value="F:pimelyl-[acyl-carrier protein] methyl ester esterase activity"/>
    <property type="evidence" value="ECO:0007669"/>
    <property type="project" value="UniProtKB-EC"/>
</dbReference>
<dbReference type="PANTHER" id="PTHR43798">
    <property type="entry name" value="MONOACYLGLYCEROL LIPASE"/>
    <property type="match status" value="1"/>
</dbReference>
<proteinExistence type="predicted"/>
<sequence length="241" mass="27476">MNKQKHIVFIPGWGMRGTIWLPLAERLKTSFSVFYVEWDGVETIADFKQKAVQLVEENELSSFIPIGWSLGALIALELTTSVPEKMDRLVLIGGTSRFTKGDGYDAGWERRVVERMKRQLVRNREQTLSSFFASLLCEEEQGKVLDFERHFHNTEQQGLLIGLDYLMTADVRFALRDITAPLLLIHGEEDTICPPSASRYIFEQTRDNAILKLLPKTGHVPFLTKTDECARLIQSFVGGRI</sequence>
<keyword evidence="1 3" id="KW-0378">Hydrolase</keyword>
<evidence type="ECO:0000313" key="4">
    <source>
        <dbReference type="Proteomes" id="UP000580891"/>
    </source>
</evidence>
<dbReference type="Proteomes" id="UP000580891">
    <property type="component" value="Unassembled WGS sequence"/>
</dbReference>
<organism evidence="3 4">
    <name type="scientific">[Anoxybacillus] calidus</name>
    <dbReference type="NCBI Taxonomy" id="575178"/>
    <lineage>
        <taxon>Bacteria</taxon>
        <taxon>Bacillati</taxon>
        <taxon>Bacillota</taxon>
        <taxon>Bacilli</taxon>
        <taxon>Bacillales</taxon>
        <taxon>Anoxybacillaceae</taxon>
        <taxon>Paranoxybacillus</taxon>
    </lineage>
</organism>
<dbReference type="RefSeq" id="WP_181535946.1">
    <property type="nucleotide sequence ID" value="NZ_JACDUU010000001.1"/>
</dbReference>
<keyword evidence="4" id="KW-1185">Reference proteome</keyword>
<dbReference type="InterPro" id="IPR000073">
    <property type="entry name" value="AB_hydrolase_1"/>
</dbReference>
<dbReference type="AlphaFoldDB" id="A0A7V9YXI9"/>
<dbReference type="SUPFAM" id="SSF53474">
    <property type="entry name" value="alpha/beta-Hydrolases"/>
    <property type="match status" value="1"/>
</dbReference>
<dbReference type="EMBL" id="JACDUU010000001">
    <property type="protein sequence ID" value="MBA2870287.1"/>
    <property type="molecule type" value="Genomic_DNA"/>
</dbReference>
<name>A0A7V9YXI9_9BACL</name>